<sequence length="364" mass="39025">MSRWEGRDAYESKQRRLRELETGAVRPGGGPQMESGGPAADEGEAADVEGMLHREETAEERDAHLDCEEARLQSMPRWEGREAYESEQRRLRELETAAVRPGGGSPMESGGPTVGVATLASDHAVEGEHAPDNGGGTDGRPIGDDGDQNTGDDRSDVGDEGEAADIGGFIDRVIVGICAGDMEGGTPGAHGTSQVGDVAMEEAGLCTDRQGSDTGAGYSPVIEGVVGVDEEAQLSPTRDAAGDMSLALIVRPPSAFYADEGDRGRRLDERLGESTLRALDPEQLEREGMEDPYDHTGRRSDPRRPPDGFASPPRWVAQSPRWSRSSRRDVRGDEASDRQPTTIFWGGERDRDAPTTSTAGSRIR</sequence>
<evidence type="ECO:0000313" key="2">
    <source>
        <dbReference type="EMBL" id="GBG69534.1"/>
    </source>
</evidence>
<name>A0A388KHI5_CHABU</name>
<dbReference type="EMBL" id="BFEA01000116">
    <property type="protein sequence ID" value="GBG69534.1"/>
    <property type="molecule type" value="Genomic_DNA"/>
</dbReference>
<accession>A0A388KHI5</accession>
<proteinExistence type="predicted"/>
<evidence type="ECO:0000313" key="3">
    <source>
        <dbReference type="Proteomes" id="UP000265515"/>
    </source>
</evidence>
<feature type="compositionally biased region" description="Basic and acidic residues" evidence="1">
    <location>
        <begin position="326"/>
        <end position="337"/>
    </location>
</feature>
<feature type="compositionally biased region" description="Basic and acidic residues" evidence="1">
    <location>
        <begin position="78"/>
        <end position="95"/>
    </location>
</feature>
<organism evidence="2 3">
    <name type="scientific">Chara braunii</name>
    <name type="common">Braun's stonewort</name>
    <dbReference type="NCBI Taxonomy" id="69332"/>
    <lineage>
        <taxon>Eukaryota</taxon>
        <taxon>Viridiplantae</taxon>
        <taxon>Streptophyta</taxon>
        <taxon>Charophyceae</taxon>
        <taxon>Charales</taxon>
        <taxon>Characeae</taxon>
        <taxon>Chara</taxon>
    </lineage>
</organism>
<keyword evidence="3" id="KW-1185">Reference proteome</keyword>
<dbReference type="AlphaFoldDB" id="A0A388KHI5"/>
<dbReference type="Gramene" id="GBG69534">
    <property type="protein sequence ID" value="GBG69534"/>
    <property type="gene ID" value="CBR_g4369"/>
</dbReference>
<feature type="compositionally biased region" description="Basic and acidic residues" evidence="1">
    <location>
        <begin position="50"/>
        <end position="71"/>
    </location>
</feature>
<feature type="region of interest" description="Disordered" evidence="1">
    <location>
        <begin position="1"/>
        <end position="165"/>
    </location>
</feature>
<reference evidence="2 3" key="1">
    <citation type="journal article" date="2018" name="Cell">
        <title>The Chara Genome: Secondary Complexity and Implications for Plant Terrestrialization.</title>
        <authorList>
            <person name="Nishiyama T."/>
            <person name="Sakayama H."/>
            <person name="Vries J.D."/>
            <person name="Buschmann H."/>
            <person name="Saint-Marcoux D."/>
            <person name="Ullrich K.K."/>
            <person name="Haas F.B."/>
            <person name="Vanderstraeten L."/>
            <person name="Becker D."/>
            <person name="Lang D."/>
            <person name="Vosolsobe S."/>
            <person name="Rombauts S."/>
            <person name="Wilhelmsson P.K.I."/>
            <person name="Janitza P."/>
            <person name="Kern R."/>
            <person name="Heyl A."/>
            <person name="Rumpler F."/>
            <person name="Villalobos L.I.A.C."/>
            <person name="Clay J.M."/>
            <person name="Skokan R."/>
            <person name="Toyoda A."/>
            <person name="Suzuki Y."/>
            <person name="Kagoshima H."/>
            <person name="Schijlen E."/>
            <person name="Tajeshwar N."/>
            <person name="Catarino B."/>
            <person name="Hetherington A.J."/>
            <person name="Saltykova A."/>
            <person name="Bonnot C."/>
            <person name="Breuninger H."/>
            <person name="Symeonidi A."/>
            <person name="Radhakrishnan G.V."/>
            <person name="Van Nieuwerburgh F."/>
            <person name="Deforce D."/>
            <person name="Chang C."/>
            <person name="Karol K.G."/>
            <person name="Hedrich R."/>
            <person name="Ulvskov P."/>
            <person name="Glockner G."/>
            <person name="Delwiche C.F."/>
            <person name="Petrasek J."/>
            <person name="Van de Peer Y."/>
            <person name="Friml J."/>
            <person name="Beilby M."/>
            <person name="Dolan L."/>
            <person name="Kohara Y."/>
            <person name="Sugano S."/>
            <person name="Fujiyama A."/>
            <person name="Delaux P.-M."/>
            <person name="Quint M."/>
            <person name="TheiBen G."/>
            <person name="Hagemann M."/>
            <person name="Harholt J."/>
            <person name="Dunand C."/>
            <person name="Zachgo S."/>
            <person name="Langdale J."/>
            <person name="Maumus F."/>
            <person name="Straeten D.V.D."/>
            <person name="Gould S.B."/>
            <person name="Rensing S.A."/>
        </authorList>
    </citation>
    <scope>NUCLEOTIDE SEQUENCE [LARGE SCALE GENOMIC DNA]</scope>
    <source>
        <strain evidence="2 3">S276</strain>
    </source>
</reference>
<comment type="caution">
    <text evidence="2">The sequence shown here is derived from an EMBL/GenBank/DDBJ whole genome shotgun (WGS) entry which is preliminary data.</text>
</comment>
<feature type="compositionally biased region" description="Polar residues" evidence="1">
    <location>
        <begin position="354"/>
        <end position="364"/>
    </location>
</feature>
<protein>
    <submittedName>
        <fullName evidence="2">Uncharacterized protein</fullName>
    </submittedName>
</protein>
<feature type="compositionally biased region" description="Basic and acidic residues" evidence="1">
    <location>
        <begin position="1"/>
        <end position="21"/>
    </location>
</feature>
<gene>
    <name evidence="2" type="ORF">CBR_g4369</name>
</gene>
<feature type="region of interest" description="Disordered" evidence="1">
    <location>
        <begin position="267"/>
        <end position="364"/>
    </location>
</feature>
<feature type="compositionally biased region" description="Basic and acidic residues" evidence="1">
    <location>
        <begin position="279"/>
        <end position="306"/>
    </location>
</feature>
<dbReference type="Proteomes" id="UP000265515">
    <property type="component" value="Unassembled WGS sequence"/>
</dbReference>
<evidence type="ECO:0000256" key="1">
    <source>
        <dbReference type="SAM" id="MobiDB-lite"/>
    </source>
</evidence>